<evidence type="ECO:0000313" key="3">
    <source>
        <dbReference type="Proteomes" id="UP000054289"/>
    </source>
</evidence>
<reference evidence="3" key="2">
    <citation type="submission" date="2006-03" db="EMBL/GenBank/DDBJ databases">
        <title>The genome sequence of the Plasmodium falciparum HB3.</title>
        <authorList>
            <consortium name="The Broad Institute Genome Sequencing Platform"/>
            <person name="Birren B."/>
            <person name="Lander E."/>
            <person name="Galagan J."/>
            <person name="Nusbaum C."/>
            <person name="Devon K."/>
            <person name="Henn M."/>
            <person name="Jaffe D."/>
            <person name="Butler J."/>
            <person name="Alvarez P."/>
            <person name="Gnerre S."/>
            <person name="Grabherr M."/>
            <person name="Kleber M."/>
            <person name="Mauceli E."/>
            <person name="Brockman W."/>
            <person name="MacCallum I.A."/>
            <person name="Rounsley S."/>
            <person name="Young S."/>
            <person name="LaButti K."/>
            <person name="Pushparaj V."/>
            <person name="DeCaprio D."/>
            <person name="Crawford M."/>
            <person name="Koehrsen M."/>
            <person name="Engels R."/>
            <person name="Montgomery P."/>
            <person name="Pearson M."/>
            <person name="Howarth C."/>
            <person name="Larson L."/>
            <person name="Luoma S."/>
            <person name="White J."/>
            <person name="Kodira C."/>
            <person name="Zeng Q."/>
            <person name="Oleary S."/>
            <person name="Yandava C."/>
            <person name="Alvarado L."/>
            <person name="Wirth D."/>
            <person name="Volkman S."/>
            <person name="Hartl D."/>
        </authorList>
    </citation>
    <scope>NUCLEOTIDE SEQUENCE [LARGE SCALE GENOMIC DNA]</scope>
</reference>
<name>A0A0L7K974_PLAFX</name>
<feature type="transmembrane region" description="Helical" evidence="1">
    <location>
        <begin position="12"/>
        <end position="34"/>
    </location>
</feature>
<protein>
    <submittedName>
        <fullName evidence="2">Uncharacterized protein</fullName>
    </submittedName>
</protein>
<proteinExistence type="predicted"/>
<keyword evidence="1" id="KW-0472">Membrane</keyword>
<reference evidence="2 3" key="1">
    <citation type="submission" date="2006-03" db="EMBL/GenBank/DDBJ databases">
        <title>Annotation of Plasmodium falciparum HB3.</title>
        <authorList>
            <consortium name="The Broad Institute Genome Sequencing Platform"/>
            <person name="Volkman S.K."/>
            <person name="Neafsey D.E."/>
            <person name="Dash A.P."/>
            <person name="Chitnis C.E."/>
            <person name="Hartl D.L."/>
            <person name="Young S.K."/>
            <person name="Zeng Q."/>
            <person name="Koehrsen M."/>
            <person name="Alvarado L."/>
            <person name="Berlin A."/>
            <person name="Borenstein D."/>
            <person name="Chapman S.B."/>
            <person name="Chen Z."/>
            <person name="Engels R."/>
            <person name="Freedman E."/>
            <person name="Gellesch M."/>
            <person name="Goldberg J."/>
            <person name="Griggs A."/>
            <person name="Gujja S."/>
            <person name="Heilman E.R."/>
            <person name="Heiman D.I."/>
            <person name="Howarth C."/>
            <person name="Jen D."/>
            <person name="Larson L."/>
            <person name="Mehta T."/>
            <person name="Neiman D."/>
            <person name="Park D."/>
            <person name="Pearson M."/>
            <person name="Roberts A."/>
            <person name="Saif S."/>
            <person name="Shea T."/>
            <person name="Shenoy N."/>
            <person name="Sisk P."/>
            <person name="Stolte C."/>
            <person name="Sykes S."/>
            <person name="Walk T."/>
            <person name="White J."/>
            <person name="Yandava C."/>
            <person name="Haas B."/>
            <person name="Henn M.R."/>
            <person name="Nusbaum C."/>
            <person name="Birren B."/>
        </authorList>
    </citation>
    <scope>NUCLEOTIDE SEQUENCE [LARGE SCALE GENOMIC DNA]</scope>
    <source>
        <strain evidence="2">HB3</strain>
    </source>
</reference>
<dbReference type="EMBL" id="CH671945">
    <property type="protein sequence ID" value="KOB59822.1"/>
    <property type="molecule type" value="Genomic_DNA"/>
</dbReference>
<organism evidence="2 3">
    <name type="scientific">Plasmodium falciparum (isolate HB3)</name>
    <dbReference type="NCBI Taxonomy" id="137071"/>
    <lineage>
        <taxon>Eukaryota</taxon>
        <taxon>Sar</taxon>
        <taxon>Alveolata</taxon>
        <taxon>Apicomplexa</taxon>
        <taxon>Aconoidasida</taxon>
        <taxon>Haemosporida</taxon>
        <taxon>Plasmodiidae</taxon>
        <taxon>Plasmodium</taxon>
        <taxon>Plasmodium (Laverania)</taxon>
    </lineage>
</organism>
<sequence>MLFANTVDIKTYCFFLYFYIKLPLVVYNYILVVFNDEVGITVYELNPYEGVTRPSKVENYEKGIYLLLLKCTHIRDNISVSRSVKYISVVICIHISYLRFVYTYLIRDLINFSDLQIEQDSKGFNFYLSYSYS</sequence>
<dbReference type="Proteomes" id="UP000054289">
    <property type="component" value="Unassembled WGS sequence"/>
</dbReference>
<gene>
    <name evidence="2" type="ORF">PFHG_01540</name>
</gene>
<keyword evidence="1" id="KW-1133">Transmembrane helix</keyword>
<accession>A0A0L7K974</accession>
<evidence type="ECO:0000313" key="2">
    <source>
        <dbReference type="EMBL" id="KOB59822.1"/>
    </source>
</evidence>
<dbReference type="KEGG" id="pfh:PFHG_01540"/>
<keyword evidence="1" id="KW-0812">Transmembrane</keyword>
<feature type="transmembrane region" description="Helical" evidence="1">
    <location>
        <begin position="86"/>
        <end position="106"/>
    </location>
</feature>
<evidence type="ECO:0000256" key="1">
    <source>
        <dbReference type="SAM" id="Phobius"/>
    </source>
</evidence>
<dbReference type="AlphaFoldDB" id="A0A0L7K974"/>